<keyword evidence="8" id="KW-0472">Membrane</keyword>
<dbReference type="Proteomes" id="UP000694546">
    <property type="component" value="Chromosome 12"/>
</dbReference>
<name>A0A8C5A0Y7_GADMO</name>
<dbReference type="InterPro" id="IPR001680">
    <property type="entry name" value="WD40_rpt"/>
</dbReference>
<gene>
    <name evidence="10" type="primary">tle5</name>
</gene>
<dbReference type="GO" id="GO:0005667">
    <property type="term" value="C:transcription regulator complex"/>
    <property type="evidence" value="ECO:0007669"/>
    <property type="project" value="TreeGrafter"/>
</dbReference>
<reference evidence="10" key="1">
    <citation type="submission" date="2025-08" db="UniProtKB">
        <authorList>
            <consortium name="Ensembl"/>
        </authorList>
    </citation>
    <scope>IDENTIFICATION</scope>
</reference>
<dbReference type="InterPro" id="IPR036322">
    <property type="entry name" value="WD40_repeat_dom_sf"/>
</dbReference>
<keyword evidence="11" id="KW-1185">Reference proteome</keyword>
<feature type="repeat" description="WD" evidence="6">
    <location>
        <begin position="385"/>
        <end position="426"/>
    </location>
</feature>
<evidence type="ECO:0000313" key="11">
    <source>
        <dbReference type="Proteomes" id="UP000694546"/>
    </source>
</evidence>
<dbReference type="InterPro" id="IPR015943">
    <property type="entry name" value="WD40/YVTN_repeat-like_dom_sf"/>
</dbReference>
<evidence type="ECO:0000256" key="8">
    <source>
        <dbReference type="SAM" id="Phobius"/>
    </source>
</evidence>
<accession>A0A8C5A0Y7</accession>
<dbReference type="Pfam" id="PF03920">
    <property type="entry name" value="TLE_N"/>
    <property type="match status" value="1"/>
</dbReference>
<keyword evidence="8" id="KW-1133">Transmembrane helix</keyword>
<dbReference type="PRINTS" id="PR01850">
    <property type="entry name" value="GROUCHOFAMLY"/>
</dbReference>
<keyword evidence="8" id="KW-0812">Transmembrane</keyword>
<evidence type="ECO:0000256" key="3">
    <source>
        <dbReference type="ARBA" id="ARBA00022574"/>
    </source>
</evidence>
<keyword evidence="5" id="KW-0539">Nucleus</keyword>
<dbReference type="Pfam" id="PF00400">
    <property type="entry name" value="WD40"/>
    <property type="match status" value="6"/>
</dbReference>
<dbReference type="Ensembl" id="ENSGMOT00000026637.1">
    <property type="protein sequence ID" value="ENSGMOP00000025450.1"/>
    <property type="gene ID" value="ENSGMOG00000014636.2"/>
</dbReference>
<dbReference type="PROSITE" id="PS00678">
    <property type="entry name" value="WD_REPEATS_1"/>
    <property type="match status" value="1"/>
</dbReference>
<dbReference type="OMA" id="SHPHMRA"/>
<dbReference type="GO" id="GO:0005634">
    <property type="term" value="C:nucleus"/>
    <property type="evidence" value="ECO:0007669"/>
    <property type="project" value="UniProtKB-SubCell"/>
</dbReference>
<feature type="repeat" description="WD" evidence="6">
    <location>
        <begin position="343"/>
        <end position="384"/>
    </location>
</feature>
<organism evidence="10 11">
    <name type="scientific">Gadus morhua</name>
    <name type="common">Atlantic cod</name>
    <dbReference type="NCBI Taxonomy" id="8049"/>
    <lineage>
        <taxon>Eukaryota</taxon>
        <taxon>Metazoa</taxon>
        <taxon>Chordata</taxon>
        <taxon>Craniata</taxon>
        <taxon>Vertebrata</taxon>
        <taxon>Euteleostomi</taxon>
        <taxon>Actinopterygii</taxon>
        <taxon>Neopterygii</taxon>
        <taxon>Teleostei</taxon>
        <taxon>Neoteleostei</taxon>
        <taxon>Acanthomorphata</taxon>
        <taxon>Zeiogadaria</taxon>
        <taxon>Gadariae</taxon>
        <taxon>Gadiformes</taxon>
        <taxon>Gadoidei</taxon>
        <taxon>Gadidae</taxon>
        <taxon>Gadus</taxon>
    </lineage>
</organism>
<evidence type="ECO:0000256" key="5">
    <source>
        <dbReference type="ARBA" id="ARBA00023242"/>
    </source>
</evidence>
<feature type="coiled-coil region" evidence="7">
    <location>
        <begin position="55"/>
        <end position="82"/>
    </location>
</feature>
<evidence type="ECO:0000256" key="2">
    <source>
        <dbReference type="ARBA" id="ARBA00005969"/>
    </source>
</evidence>
<dbReference type="AlphaFoldDB" id="A0A8C5A0Y7"/>
<comment type="subcellular location">
    <subcellularLocation>
        <location evidence="1">Nucleus</location>
    </subcellularLocation>
</comment>
<keyword evidence="7" id="KW-0175">Coiled coil</keyword>
<dbReference type="GO" id="GO:0003714">
    <property type="term" value="F:transcription corepressor activity"/>
    <property type="evidence" value="ECO:0007669"/>
    <property type="project" value="TreeGrafter"/>
</dbReference>
<dbReference type="PROSITE" id="PS50294">
    <property type="entry name" value="WD_REPEATS_REGION"/>
    <property type="match status" value="1"/>
</dbReference>
<dbReference type="GeneTree" id="ENSGT01030000234519"/>
<evidence type="ECO:0000256" key="6">
    <source>
        <dbReference type="PROSITE-ProRule" id="PRU00221"/>
    </source>
</evidence>
<feature type="repeat" description="WD" evidence="6">
    <location>
        <begin position="467"/>
        <end position="498"/>
    </location>
</feature>
<dbReference type="InterPro" id="IPR019775">
    <property type="entry name" value="WD40_repeat_CS"/>
</dbReference>
<dbReference type="SMART" id="SM00320">
    <property type="entry name" value="WD40"/>
    <property type="match status" value="7"/>
</dbReference>
<proteinExistence type="inferred from homology"/>
<feature type="transmembrane region" description="Helical" evidence="8">
    <location>
        <begin position="20"/>
        <end position="38"/>
    </location>
</feature>
<dbReference type="PROSITE" id="PS50082">
    <property type="entry name" value="WD_REPEATS_2"/>
    <property type="match status" value="3"/>
</dbReference>
<dbReference type="SUPFAM" id="SSF50978">
    <property type="entry name" value="WD40 repeat-like"/>
    <property type="match status" value="1"/>
</dbReference>
<sequence>MVVFLIIYSCSLSLPTSPAPIFFLLLSVSSLFPFLLILPWQASSQQLKFTTSDSCDRIKDEFQFLQAQYHSLKLECDKLASEKSEMQRHYIMVSKCLCAEIVKRLNGICAQVLPYLSQEHQQQVLGAIERAKQVTPPEMNSIIRQQLQAHQLSQLQGLALPMTPLPLGLSQPALPAVTTSSGLFSLSSILASQAQLAKEEKASRDGADSHRDDDGDKAYSFHVAADGQMQPVPFPPDALLGPGIPRHARQIHTLNHGEVVCAVTISTSTRQVYTGGKGCVKVWDISQPGSKSPMAQLDCLNRDNYIRSCKILPDGRTLIVGGEASTLSIWDLATPTPRIKAELTSSAPACYALAISPDNKVCFSCCSDGNIVVWDLHNQTLVRQFQGHTDGASCIDISNDGTKLWTGGLDNTVRCWDLREGRQLQQHDFTSQIFSLGYCPTGEWLAVGMESSNVEVLHVSKPDKYQLHLHESCVLSLKFASCGKWFVSTGKDNLLNAWRTPYGASIFQSKESSSVLSCDVSPDDKYIVTGSGDKKATVYEVVY</sequence>
<dbReference type="PANTHER" id="PTHR10814">
    <property type="entry name" value="TRANSDUCIN-LIKE ENHANCER PROTEIN"/>
    <property type="match status" value="1"/>
</dbReference>
<reference evidence="10" key="2">
    <citation type="submission" date="2025-09" db="UniProtKB">
        <authorList>
            <consortium name="Ensembl"/>
        </authorList>
    </citation>
    <scope>IDENTIFICATION</scope>
</reference>
<dbReference type="InterPro" id="IPR009146">
    <property type="entry name" value="Groucho_enhance"/>
</dbReference>
<comment type="similarity">
    <text evidence="2">Belongs to the WD repeat Groucho/TLE family.</text>
</comment>
<evidence type="ECO:0000259" key="9">
    <source>
        <dbReference type="Pfam" id="PF03920"/>
    </source>
</evidence>
<dbReference type="GO" id="GO:0090090">
    <property type="term" value="P:negative regulation of canonical Wnt signaling pathway"/>
    <property type="evidence" value="ECO:0007669"/>
    <property type="project" value="TreeGrafter"/>
</dbReference>
<dbReference type="CDD" id="cd00200">
    <property type="entry name" value="WD40"/>
    <property type="match status" value="1"/>
</dbReference>
<dbReference type="InterPro" id="IPR005617">
    <property type="entry name" value="Groucho/TLE_N"/>
</dbReference>
<feature type="domain" description="Groucho/TLE N-terminal Q-rich" evidence="9">
    <location>
        <begin position="47"/>
        <end position="151"/>
    </location>
</feature>
<evidence type="ECO:0000313" key="10">
    <source>
        <dbReference type="Ensembl" id="ENSGMOP00000025450.1"/>
    </source>
</evidence>
<evidence type="ECO:0000256" key="1">
    <source>
        <dbReference type="ARBA" id="ARBA00004123"/>
    </source>
</evidence>
<evidence type="ECO:0000256" key="4">
    <source>
        <dbReference type="ARBA" id="ARBA00022737"/>
    </source>
</evidence>
<evidence type="ECO:0000256" key="7">
    <source>
        <dbReference type="SAM" id="Coils"/>
    </source>
</evidence>
<dbReference type="Gene3D" id="2.130.10.10">
    <property type="entry name" value="YVTN repeat-like/Quinoprotein amine dehydrogenase"/>
    <property type="match status" value="1"/>
</dbReference>
<protein>
    <recommendedName>
        <fullName evidence="9">Groucho/TLE N-terminal Q-rich domain-containing protein</fullName>
    </recommendedName>
</protein>
<keyword evidence="4" id="KW-0677">Repeat</keyword>
<keyword evidence="3 6" id="KW-0853">WD repeat</keyword>
<dbReference type="PANTHER" id="PTHR10814:SF32">
    <property type="entry name" value="TRANSDUCIN-LIKE ENHANCER PROTEIN 4 ISOFORM X1"/>
    <property type="match status" value="1"/>
</dbReference>